<dbReference type="EC" id="2.7.11.13" evidence="2"/>
<evidence type="ECO:0000256" key="11">
    <source>
        <dbReference type="PROSITE-ProRule" id="PRU01207"/>
    </source>
</evidence>
<feature type="domain" description="REM-1" evidence="16">
    <location>
        <begin position="1"/>
        <end position="68"/>
    </location>
</feature>
<evidence type="ECO:0000313" key="17">
    <source>
        <dbReference type="EMBL" id="MDE45871.1"/>
    </source>
</evidence>
<evidence type="ECO:0000256" key="4">
    <source>
        <dbReference type="ARBA" id="ARBA00022553"/>
    </source>
</evidence>
<evidence type="ECO:0000256" key="5">
    <source>
        <dbReference type="ARBA" id="ARBA00022679"/>
    </source>
</evidence>
<feature type="compositionally biased region" description="Low complexity" evidence="13">
    <location>
        <begin position="324"/>
        <end position="337"/>
    </location>
</feature>
<dbReference type="SUPFAM" id="SSF46585">
    <property type="entry name" value="HR1 repeat"/>
    <property type="match status" value="1"/>
</dbReference>
<feature type="compositionally biased region" description="Basic and acidic residues" evidence="13">
    <location>
        <begin position="338"/>
        <end position="358"/>
    </location>
</feature>
<dbReference type="Pfam" id="PF25336">
    <property type="entry name" value="C2_SYDE"/>
    <property type="match status" value="1"/>
</dbReference>
<evidence type="ECO:0000259" key="14">
    <source>
        <dbReference type="PROSITE" id="PS50011"/>
    </source>
</evidence>
<dbReference type="CDD" id="cd05589">
    <property type="entry name" value="STKc_PKN"/>
    <property type="match status" value="1"/>
</dbReference>
<dbReference type="InterPro" id="IPR035892">
    <property type="entry name" value="C2_domain_sf"/>
</dbReference>
<dbReference type="SMART" id="SM00742">
    <property type="entry name" value="Hr1"/>
    <property type="match status" value="1"/>
</dbReference>
<evidence type="ECO:0000259" key="16">
    <source>
        <dbReference type="PROSITE" id="PS51860"/>
    </source>
</evidence>
<dbReference type="Pfam" id="PF00433">
    <property type="entry name" value="Pkinase_C"/>
    <property type="match status" value="1"/>
</dbReference>
<feature type="compositionally biased region" description="Basic and acidic residues" evidence="13">
    <location>
        <begin position="649"/>
        <end position="678"/>
    </location>
</feature>
<dbReference type="SUPFAM" id="SSF56112">
    <property type="entry name" value="Protein kinase-like (PK-like)"/>
    <property type="match status" value="1"/>
</dbReference>
<dbReference type="PROSITE" id="PS00107">
    <property type="entry name" value="PROTEIN_KINASE_ATP"/>
    <property type="match status" value="1"/>
</dbReference>
<dbReference type="Pfam" id="PF02185">
    <property type="entry name" value="HR1"/>
    <property type="match status" value="1"/>
</dbReference>
<evidence type="ECO:0000256" key="3">
    <source>
        <dbReference type="ARBA" id="ARBA00022527"/>
    </source>
</evidence>
<dbReference type="PROSITE" id="PS50011">
    <property type="entry name" value="PROTEIN_KINASE_DOM"/>
    <property type="match status" value="1"/>
</dbReference>
<dbReference type="InterPro" id="IPR011009">
    <property type="entry name" value="Kinase-like_dom_sf"/>
</dbReference>
<keyword evidence="6 12" id="KW-0547">Nucleotide-binding</keyword>
<evidence type="ECO:0000256" key="13">
    <source>
        <dbReference type="SAM" id="MobiDB-lite"/>
    </source>
</evidence>
<gene>
    <name evidence="17" type="primary">PKN1</name>
    <name evidence="17" type="ORF">g.15581</name>
</gene>
<sequence length="693" mass="80461">MDHVNRLDELKYRLHVECAVLEGARNVVKLPITSKKVLQEAQSNLVESSQKIDILRKALDDCTKQLTKSNNDPCQPQRAAVKSAAISGKLEVRLIGCQGLLEDVPGRIPNAKEATSPTSDIKSKVFRGRSSARSYSVHDEMNTEAMAVLKLDNITVAQTSWKSCCQKSWDQRFSLELERNRELEIQVFWRDWRSLCAIKFLKLEEFLEDRRHGLALQLEPQGIMFGEFRLINPTVSIKPKLRRQKLFKRKNFLRQLAEQMRQVVIKNEEHQQPHLQHHHQQLNQLNQQQRQQQQQLQEQQLVQQQQQQQQQRQEEQQKLEQQLQNQLEQKIQPQDQQDQQRKHSNKDIDINSKQEKQQKFPRVDIKDFELIKVLGRGHFGKVILSKHLETGELYAIKALKKSDIIAREEVGGLMAEKRIFQVANLVHHPFLVNLYTCFQTSTHVCFVMEYACGGDLMLHIHNDIFTEPRAVFYAACVVLGLQYLHDNKIIYRDLKLDNLLLDKDGFVKIADFGLCKEGIGHGDTTETFCGTPEFLAPEVLTQTLYTRAVDWWGLGVLIFEMLVGESPFSGDSEEEVFDSIVNHEVLYPRFLSIEAVAIMRRLLNKNPTRRLGASEKDAEDIKRQAFFRSVNWDLLLARKIEPPFKPSIKSKEDVSNFDEEFTRERPELSPPKEPRELTSYDQMLFQNFDSEAE</sequence>
<evidence type="ECO:0000256" key="1">
    <source>
        <dbReference type="ARBA" id="ARBA00005490"/>
    </source>
</evidence>
<dbReference type="FunFam" id="3.30.200.20:FF:000058">
    <property type="entry name" value="Putative serine/threonine-protein kinase N2"/>
    <property type="match status" value="1"/>
</dbReference>
<evidence type="ECO:0000256" key="6">
    <source>
        <dbReference type="ARBA" id="ARBA00022741"/>
    </source>
</evidence>
<evidence type="ECO:0000256" key="7">
    <source>
        <dbReference type="ARBA" id="ARBA00022777"/>
    </source>
</evidence>
<dbReference type="SMART" id="SM00220">
    <property type="entry name" value="S_TKc"/>
    <property type="match status" value="1"/>
</dbReference>
<feature type="region of interest" description="Disordered" evidence="13">
    <location>
        <begin position="645"/>
        <end position="680"/>
    </location>
</feature>
<dbReference type="EMBL" id="GGYP01001100">
    <property type="protein sequence ID" value="MDE45871.1"/>
    <property type="molecule type" value="Transcribed_RNA"/>
</dbReference>
<keyword evidence="5" id="KW-0808">Transferase</keyword>
<dbReference type="InterPro" id="IPR011072">
    <property type="entry name" value="HR1_rho-bd"/>
</dbReference>
<dbReference type="PROSITE" id="PS00108">
    <property type="entry name" value="PROTEIN_KINASE_ST"/>
    <property type="match status" value="1"/>
</dbReference>
<evidence type="ECO:0000256" key="8">
    <source>
        <dbReference type="ARBA" id="ARBA00022840"/>
    </source>
</evidence>
<dbReference type="InterPro" id="IPR000719">
    <property type="entry name" value="Prot_kinase_dom"/>
</dbReference>
<dbReference type="Gene3D" id="1.10.287.160">
    <property type="entry name" value="HR1 repeat"/>
    <property type="match status" value="1"/>
</dbReference>
<dbReference type="InterPro" id="IPR036274">
    <property type="entry name" value="HR1_rpt_sf"/>
</dbReference>
<keyword evidence="4" id="KW-0597">Phosphoprotein</keyword>
<accession>A0A6G1S6M1</accession>
<dbReference type="PROSITE" id="PS51285">
    <property type="entry name" value="AGC_KINASE_CTER"/>
    <property type="match status" value="1"/>
</dbReference>
<dbReference type="InterPro" id="IPR057459">
    <property type="entry name" value="SYDE1/2_C2"/>
</dbReference>
<comment type="catalytic activity">
    <reaction evidence="9">
        <text>L-threonyl-[protein] + ATP = O-phospho-L-threonyl-[protein] + ADP + H(+)</text>
        <dbReference type="Rhea" id="RHEA:46608"/>
        <dbReference type="Rhea" id="RHEA-COMP:11060"/>
        <dbReference type="Rhea" id="RHEA-COMP:11605"/>
        <dbReference type="ChEBI" id="CHEBI:15378"/>
        <dbReference type="ChEBI" id="CHEBI:30013"/>
        <dbReference type="ChEBI" id="CHEBI:30616"/>
        <dbReference type="ChEBI" id="CHEBI:61977"/>
        <dbReference type="ChEBI" id="CHEBI:456216"/>
        <dbReference type="EC" id="2.7.11.13"/>
    </reaction>
</comment>
<keyword evidence="11" id="KW-0175">Coiled coil</keyword>
<organism evidence="17">
    <name type="scientific">Aceria tosichella</name>
    <name type="common">wheat curl mite</name>
    <dbReference type="NCBI Taxonomy" id="561515"/>
    <lineage>
        <taxon>Eukaryota</taxon>
        <taxon>Metazoa</taxon>
        <taxon>Ecdysozoa</taxon>
        <taxon>Arthropoda</taxon>
        <taxon>Chelicerata</taxon>
        <taxon>Arachnida</taxon>
        <taxon>Acari</taxon>
        <taxon>Acariformes</taxon>
        <taxon>Trombidiformes</taxon>
        <taxon>Prostigmata</taxon>
        <taxon>Eupodina</taxon>
        <taxon>Eriophyoidea</taxon>
        <taxon>Eriophyidae</taxon>
        <taxon>Eriophyinae</taxon>
        <taxon>Aceriini</taxon>
        <taxon>Aceria</taxon>
    </lineage>
</organism>
<evidence type="ECO:0000256" key="10">
    <source>
        <dbReference type="ARBA" id="ARBA00047470"/>
    </source>
</evidence>
<dbReference type="Gene3D" id="3.30.200.20">
    <property type="entry name" value="Phosphorylase Kinase, domain 1"/>
    <property type="match status" value="1"/>
</dbReference>
<dbReference type="Pfam" id="PF00069">
    <property type="entry name" value="Pkinase"/>
    <property type="match status" value="1"/>
</dbReference>
<dbReference type="PROSITE" id="PS51860">
    <property type="entry name" value="REM_1"/>
    <property type="match status" value="1"/>
</dbReference>
<dbReference type="SMART" id="SM00133">
    <property type="entry name" value="S_TK_X"/>
    <property type="match status" value="1"/>
</dbReference>
<feature type="region of interest" description="Disordered" evidence="13">
    <location>
        <begin position="324"/>
        <end position="358"/>
    </location>
</feature>
<evidence type="ECO:0000256" key="2">
    <source>
        <dbReference type="ARBA" id="ARBA00012429"/>
    </source>
</evidence>
<comment type="catalytic activity">
    <reaction evidence="10">
        <text>L-seryl-[protein] + ATP = O-phospho-L-seryl-[protein] + ADP + H(+)</text>
        <dbReference type="Rhea" id="RHEA:17989"/>
        <dbReference type="Rhea" id="RHEA-COMP:9863"/>
        <dbReference type="Rhea" id="RHEA-COMP:11604"/>
        <dbReference type="ChEBI" id="CHEBI:15378"/>
        <dbReference type="ChEBI" id="CHEBI:29999"/>
        <dbReference type="ChEBI" id="CHEBI:30616"/>
        <dbReference type="ChEBI" id="CHEBI:83421"/>
        <dbReference type="ChEBI" id="CHEBI:456216"/>
        <dbReference type="EC" id="2.7.11.13"/>
    </reaction>
</comment>
<name>A0A6G1S6M1_9ACAR</name>
<evidence type="ECO:0000259" key="15">
    <source>
        <dbReference type="PROSITE" id="PS51285"/>
    </source>
</evidence>
<dbReference type="InterPro" id="IPR000961">
    <property type="entry name" value="AGC-kinase_C"/>
</dbReference>
<dbReference type="PANTHER" id="PTHR24351">
    <property type="entry name" value="RIBOSOMAL PROTEIN S6 KINASE"/>
    <property type="match status" value="1"/>
</dbReference>
<feature type="domain" description="AGC-kinase C-terminal" evidence="15">
    <location>
        <begin position="628"/>
        <end position="693"/>
    </location>
</feature>
<dbReference type="FunFam" id="1.10.510.10:FF:000038">
    <property type="entry name" value="serine/threonine-protein kinase N2 isoform X1"/>
    <property type="match status" value="1"/>
</dbReference>
<proteinExistence type="inferred from homology"/>
<dbReference type="Gene3D" id="1.10.510.10">
    <property type="entry name" value="Transferase(Phosphotransferase) domain 1"/>
    <property type="match status" value="1"/>
</dbReference>
<dbReference type="SUPFAM" id="SSF49562">
    <property type="entry name" value="C2 domain (Calcium/lipid-binding domain, CaLB)"/>
    <property type="match status" value="1"/>
</dbReference>
<dbReference type="InterPro" id="IPR017892">
    <property type="entry name" value="Pkinase_C"/>
</dbReference>
<feature type="domain" description="Protein kinase" evidence="14">
    <location>
        <begin position="368"/>
        <end position="627"/>
    </location>
</feature>
<evidence type="ECO:0000256" key="12">
    <source>
        <dbReference type="PROSITE-ProRule" id="PRU10141"/>
    </source>
</evidence>
<keyword evidence="7 17" id="KW-0418">Kinase</keyword>
<dbReference type="InterPro" id="IPR017441">
    <property type="entry name" value="Protein_kinase_ATP_BS"/>
</dbReference>
<feature type="binding site" evidence="12">
    <location>
        <position position="397"/>
    </location>
    <ligand>
        <name>ATP</name>
        <dbReference type="ChEBI" id="CHEBI:30616"/>
    </ligand>
</feature>
<dbReference type="GO" id="GO:0005524">
    <property type="term" value="F:ATP binding"/>
    <property type="evidence" value="ECO:0007669"/>
    <property type="project" value="UniProtKB-UniRule"/>
</dbReference>
<evidence type="ECO:0000256" key="9">
    <source>
        <dbReference type="ARBA" id="ARBA00047272"/>
    </source>
</evidence>
<protein>
    <recommendedName>
        <fullName evidence="2">protein kinase C</fullName>
        <ecNumber evidence="2">2.7.11.13</ecNumber>
    </recommendedName>
</protein>
<keyword evidence="3" id="KW-0723">Serine/threonine-protein kinase</keyword>
<keyword evidence="8 12" id="KW-0067">ATP-binding</keyword>
<dbReference type="GO" id="GO:0004697">
    <property type="term" value="F:diacylglycerol-dependent serine/threonine kinase activity"/>
    <property type="evidence" value="ECO:0007669"/>
    <property type="project" value="UniProtKB-EC"/>
</dbReference>
<dbReference type="AlphaFoldDB" id="A0A6G1S6M1"/>
<dbReference type="GO" id="GO:0007165">
    <property type="term" value="P:signal transduction"/>
    <property type="evidence" value="ECO:0007669"/>
    <property type="project" value="InterPro"/>
</dbReference>
<reference evidence="17" key="1">
    <citation type="submission" date="2018-10" db="EMBL/GenBank/DDBJ databases">
        <title>Transcriptome assembly of Aceria tosichella (Wheat curl mite) Type 2.</title>
        <authorList>
            <person name="Scully E.D."/>
            <person name="Geib S.M."/>
            <person name="Palmer N.A."/>
            <person name="Gupta A.K."/>
            <person name="Sarath G."/>
            <person name="Tatineni S."/>
        </authorList>
    </citation>
    <scope>NUCLEOTIDE SEQUENCE</scope>
    <source>
        <strain evidence="17">LincolnNE</strain>
    </source>
</reference>
<dbReference type="InterPro" id="IPR008271">
    <property type="entry name" value="Ser/Thr_kinase_AS"/>
</dbReference>
<comment type="similarity">
    <text evidence="1">Belongs to the protein kinase superfamily. AGC Ser/Thr protein kinase family. PKC subfamily.</text>
</comment>